<dbReference type="InterPro" id="IPR036291">
    <property type="entry name" value="NAD(P)-bd_dom_sf"/>
</dbReference>
<proteinExistence type="inferred from homology"/>
<dbReference type="eggNOG" id="COG0300">
    <property type="taxonomic scope" value="Bacteria"/>
</dbReference>
<dbReference type="PIRSF" id="PIRSF000126">
    <property type="entry name" value="11-beta-HSD1"/>
    <property type="match status" value="1"/>
</dbReference>
<evidence type="ECO:0000256" key="2">
    <source>
        <dbReference type="ARBA" id="ARBA00023002"/>
    </source>
</evidence>
<sequence>MSHAQWALVTGASSGIGEALAACFARDGINLVLVARSEDKLQALAQRWRGERGIEVKTLCIDLALTDGADQVFAALDGLVPSYLVNNAGIGLYGKVQDTDLDAEQRLLDLNIRSLTRLCKLCLPAMLAQGYGHILNLASTAAFQPGPYMAVYYASKAYVLSLSEAMAEDLKGTGVMVTALCPGPTRSGFQAGAGMEGTGLFKRLAMAEVGQVAEVGYRAMMNGRRLAIPGFGNKLLVQSLRLLPRRWVTAMVAWLSRPAKSR</sequence>
<organism evidence="4 5">
    <name type="scientific">Gallaecimonas xiamenensis 3-C-1</name>
    <dbReference type="NCBI Taxonomy" id="745411"/>
    <lineage>
        <taxon>Bacteria</taxon>
        <taxon>Pseudomonadati</taxon>
        <taxon>Pseudomonadota</taxon>
        <taxon>Gammaproteobacteria</taxon>
        <taxon>Enterobacterales</taxon>
        <taxon>Gallaecimonadaceae</taxon>
        <taxon>Gallaecimonas</taxon>
    </lineage>
</organism>
<dbReference type="OrthoDB" id="9810734at2"/>
<evidence type="ECO:0000256" key="1">
    <source>
        <dbReference type="ARBA" id="ARBA00006484"/>
    </source>
</evidence>
<comment type="similarity">
    <text evidence="1 3">Belongs to the short-chain dehydrogenases/reductases (SDR) family.</text>
</comment>
<evidence type="ECO:0000313" key="4">
    <source>
        <dbReference type="EMBL" id="EKE77508.1"/>
    </source>
</evidence>
<dbReference type="PRINTS" id="PR00081">
    <property type="entry name" value="GDHRDH"/>
</dbReference>
<keyword evidence="5" id="KW-1185">Reference proteome</keyword>
<dbReference type="Proteomes" id="UP000006755">
    <property type="component" value="Unassembled WGS sequence"/>
</dbReference>
<dbReference type="PATRIC" id="fig|745411.4.peg.353"/>
<keyword evidence="2" id="KW-0560">Oxidoreductase</keyword>
<reference evidence="4 5" key="1">
    <citation type="journal article" date="2012" name="J. Bacteriol.">
        <title>Genome Sequence of Gallaecimonas xiamenensis Type Strain 3-C-1.</title>
        <authorList>
            <person name="Lai Q."/>
            <person name="Wang L."/>
            <person name="Wang W."/>
            <person name="Shao Z."/>
        </authorList>
    </citation>
    <scope>NUCLEOTIDE SEQUENCE [LARGE SCALE GENOMIC DNA]</scope>
    <source>
        <strain evidence="4 5">3-C-1</strain>
    </source>
</reference>
<dbReference type="RefSeq" id="WP_008482508.1">
    <property type="nucleotide sequence ID" value="NZ_AMRI01000002.1"/>
</dbReference>
<evidence type="ECO:0000256" key="3">
    <source>
        <dbReference type="RuleBase" id="RU000363"/>
    </source>
</evidence>
<dbReference type="AlphaFoldDB" id="K2JQB3"/>
<dbReference type="CDD" id="cd05233">
    <property type="entry name" value="SDR_c"/>
    <property type="match status" value="1"/>
</dbReference>
<dbReference type="Pfam" id="PF00106">
    <property type="entry name" value="adh_short"/>
    <property type="match status" value="1"/>
</dbReference>
<comment type="caution">
    <text evidence="4">The sequence shown here is derived from an EMBL/GenBank/DDBJ whole genome shotgun (WGS) entry which is preliminary data.</text>
</comment>
<dbReference type="InterPro" id="IPR002347">
    <property type="entry name" value="SDR_fam"/>
</dbReference>
<dbReference type="GO" id="GO:0016491">
    <property type="term" value="F:oxidoreductase activity"/>
    <property type="evidence" value="ECO:0007669"/>
    <property type="project" value="UniProtKB-KW"/>
</dbReference>
<dbReference type="PANTHER" id="PTHR43086:SF3">
    <property type="entry name" value="NADP-DEPENDENT 3-HYDROXY ACID DEHYDROGENASE YDFG"/>
    <property type="match status" value="1"/>
</dbReference>
<dbReference type="PANTHER" id="PTHR43086">
    <property type="entry name" value="VERY-LONG-CHAIN 3-OXOOACYL-COA REDUCTASE"/>
    <property type="match status" value="1"/>
</dbReference>
<name>K2JQB3_9GAMM</name>
<dbReference type="Gene3D" id="3.40.50.720">
    <property type="entry name" value="NAD(P)-binding Rossmann-like Domain"/>
    <property type="match status" value="1"/>
</dbReference>
<accession>K2JQB3</accession>
<gene>
    <name evidence="4" type="ORF">B3C1_01815</name>
</gene>
<dbReference type="STRING" id="745411.B3C1_01815"/>
<dbReference type="PRINTS" id="PR00080">
    <property type="entry name" value="SDRFAMILY"/>
</dbReference>
<evidence type="ECO:0000313" key="5">
    <source>
        <dbReference type="Proteomes" id="UP000006755"/>
    </source>
</evidence>
<dbReference type="EMBL" id="AMRI01000002">
    <property type="protein sequence ID" value="EKE77508.1"/>
    <property type="molecule type" value="Genomic_DNA"/>
</dbReference>
<dbReference type="SUPFAM" id="SSF51735">
    <property type="entry name" value="NAD(P)-binding Rossmann-fold domains"/>
    <property type="match status" value="1"/>
</dbReference>
<protein>
    <submittedName>
        <fullName evidence="4">Short-chain dehydrogenase/reductase SDR</fullName>
    </submittedName>
</protein>